<dbReference type="OrthoDB" id="6270329at2759"/>
<keyword evidence="2" id="KW-0805">Transcription regulation</keyword>
<evidence type="ECO:0000313" key="10">
    <source>
        <dbReference type="Proteomes" id="UP000001876"/>
    </source>
</evidence>
<dbReference type="GO" id="GO:0003700">
    <property type="term" value="F:DNA-binding transcription factor activity"/>
    <property type="evidence" value="ECO:0007669"/>
    <property type="project" value="InterPro"/>
</dbReference>
<keyword evidence="10" id="KW-1185">Reference proteome</keyword>
<evidence type="ECO:0000256" key="7">
    <source>
        <dbReference type="SAM" id="MobiDB-lite"/>
    </source>
</evidence>
<dbReference type="STRING" id="564608.C1MMD3"/>
<dbReference type="Proteomes" id="UP000001876">
    <property type="component" value="Unassembled WGS sequence"/>
</dbReference>
<dbReference type="GO" id="GO:0003677">
    <property type="term" value="F:DNA binding"/>
    <property type="evidence" value="ECO:0007669"/>
    <property type="project" value="UniProtKB-KW"/>
</dbReference>
<dbReference type="PANTHER" id="PTHR46373:SF2">
    <property type="entry name" value="RWP-RK DOMAIN-CONTAINING PROTEIN"/>
    <property type="match status" value="1"/>
</dbReference>
<protein>
    <submittedName>
        <fullName evidence="9">Predicted protein</fullName>
    </submittedName>
</protein>
<keyword evidence="3" id="KW-0175">Coiled coil</keyword>
<proteinExistence type="predicted"/>
<dbReference type="GeneID" id="9682351"/>
<accession>C1MMD3</accession>
<gene>
    <name evidence="9" type="ORF">MICPUCDRAFT_46781</name>
</gene>
<dbReference type="PANTHER" id="PTHR46373">
    <property type="entry name" value="PROTEIN RKD4"/>
    <property type="match status" value="1"/>
</dbReference>
<organism evidence="10">
    <name type="scientific">Micromonas pusilla (strain CCMP1545)</name>
    <name type="common">Picoplanktonic green alga</name>
    <dbReference type="NCBI Taxonomy" id="564608"/>
    <lineage>
        <taxon>Eukaryota</taxon>
        <taxon>Viridiplantae</taxon>
        <taxon>Chlorophyta</taxon>
        <taxon>Mamiellophyceae</taxon>
        <taxon>Mamiellales</taxon>
        <taxon>Mamiellaceae</taxon>
        <taxon>Micromonas</taxon>
    </lineage>
</organism>
<evidence type="ECO:0000256" key="3">
    <source>
        <dbReference type="ARBA" id="ARBA00023054"/>
    </source>
</evidence>
<feature type="region of interest" description="Disordered" evidence="7">
    <location>
        <begin position="138"/>
        <end position="219"/>
    </location>
</feature>
<feature type="compositionally biased region" description="Basic and acidic residues" evidence="7">
    <location>
        <begin position="197"/>
        <end position="208"/>
    </location>
</feature>
<evidence type="ECO:0000256" key="2">
    <source>
        <dbReference type="ARBA" id="ARBA00023015"/>
    </source>
</evidence>
<dbReference type="AlphaFoldDB" id="C1MMD3"/>
<comment type="function">
    <text evidence="1">Putative transcription factor.</text>
</comment>
<dbReference type="Pfam" id="PF02042">
    <property type="entry name" value="RWP-RK"/>
    <property type="match status" value="1"/>
</dbReference>
<dbReference type="KEGG" id="mpp:MICPUCDRAFT_46781"/>
<keyword evidence="4" id="KW-0238">DNA-binding</keyword>
<dbReference type="eggNOG" id="ENOG502SGI5">
    <property type="taxonomic scope" value="Eukaryota"/>
</dbReference>
<keyword evidence="5" id="KW-0804">Transcription</keyword>
<evidence type="ECO:0000256" key="5">
    <source>
        <dbReference type="ARBA" id="ARBA00023163"/>
    </source>
</evidence>
<evidence type="ECO:0000256" key="1">
    <source>
        <dbReference type="ARBA" id="ARBA00004049"/>
    </source>
</evidence>
<evidence type="ECO:0000256" key="6">
    <source>
        <dbReference type="ARBA" id="ARBA00023242"/>
    </source>
</evidence>
<name>C1MMD3_MICPC</name>
<feature type="domain" description="RWP-RK" evidence="8">
    <location>
        <begin position="1"/>
        <end position="80"/>
    </location>
</feature>
<dbReference type="RefSeq" id="XP_003057382.1">
    <property type="nucleotide sequence ID" value="XM_003057336.1"/>
</dbReference>
<dbReference type="OMA" id="IIHALEC"/>
<keyword evidence="6" id="KW-0539">Nucleus</keyword>
<reference evidence="9 10" key="1">
    <citation type="journal article" date="2009" name="Science">
        <title>Green evolution and dynamic adaptations revealed by genomes of the marine picoeukaryotes Micromonas.</title>
        <authorList>
            <person name="Worden A.Z."/>
            <person name="Lee J.H."/>
            <person name="Mock T."/>
            <person name="Rouze P."/>
            <person name="Simmons M.P."/>
            <person name="Aerts A.L."/>
            <person name="Allen A.E."/>
            <person name="Cuvelier M.L."/>
            <person name="Derelle E."/>
            <person name="Everett M.V."/>
            <person name="Foulon E."/>
            <person name="Grimwood J."/>
            <person name="Gundlach H."/>
            <person name="Henrissat B."/>
            <person name="Napoli C."/>
            <person name="McDonald S.M."/>
            <person name="Parker M.S."/>
            <person name="Rombauts S."/>
            <person name="Salamov A."/>
            <person name="Von Dassow P."/>
            <person name="Badger J.H."/>
            <person name="Coutinho P.M."/>
            <person name="Demir E."/>
            <person name="Dubchak I."/>
            <person name="Gentemann C."/>
            <person name="Eikrem W."/>
            <person name="Gready J.E."/>
            <person name="John U."/>
            <person name="Lanier W."/>
            <person name="Lindquist E.A."/>
            <person name="Lucas S."/>
            <person name="Mayer K.F."/>
            <person name="Moreau H."/>
            <person name="Not F."/>
            <person name="Otillar R."/>
            <person name="Panaud O."/>
            <person name="Pangilinan J."/>
            <person name="Paulsen I."/>
            <person name="Piegu B."/>
            <person name="Poliakov A."/>
            <person name="Robbens S."/>
            <person name="Schmutz J."/>
            <person name="Toulza E."/>
            <person name="Wyss T."/>
            <person name="Zelensky A."/>
            <person name="Zhou K."/>
            <person name="Armbrust E.V."/>
            <person name="Bhattacharya D."/>
            <person name="Goodenough U.W."/>
            <person name="Van de Peer Y."/>
            <person name="Grigoriev I.V."/>
        </authorList>
    </citation>
    <scope>NUCLEOTIDE SEQUENCE [LARGE SCALE GENOMIC DNA]</scope>
    <source>
        <strain evidence="9 10">CCMP1545</strain>
    </source>
</reference>
<feature type="compositionally biased region" description="Basic and acidic residues" evidence="7">
    <location>
        <begin position="147"/>
        <end position="159"/>
    </location>
</feature>
<dbReference type="EMBL" id="GG663737">
    <property type="protein sequence ID" value="EEH59027.1"/>
    <property type="molecule type" value="Genomic_DNA"/>
</dbReference>
<evidence type="ECO:0000259" key="8">
    <source>
        <dbReference type="PROSITE" id="PS51519"/>
    </source>
</evidence>
<dbReference type="InterPro" id="IPR044607">
    <property type="entry name" value="RKD-like"/>
</dbReference>
<dbReference type="InterPro" id="IPR003035">
    <property type="entry name" value="RWP-RK_dom"/>
</dbReference>
<evidence type="ECO:0000313" key="9">
    <source>
        <dbReference type="EMBL" id="EEH59027.1"/>
    </source>
</evidence>
<evidence type="ECO:0000256" key="4">
    <source>
        <dbReference type="ARBA" id="ARBA00023125"/>
    </source>
</evidence>
<sequence>MPKKRGGGQSKSLTVEELSANFHLPINDVARKLGLCVTVLKQRCREHGITRWPYRKVKKLDTIIHALEVAAPGRAAAAAPIAADSAEASEKLALSVGDAERERLESVRKTREVLITDPNSKAHLRIGKLKAVRRRVARVSAGAGGDSSDRDTTTDDGYARRRLSTGSGNSGGVDGLLEAAASLSDGETTPGTPRRGAKGEHTPRERSPRTSGRSTFGDDDIAEELGNAAAALGALTEAALGRASGGGGEAQTASKPAAAALIAKPAPAPALGGFDPTAFAAQLAAFTPPPAAAAAAQAARGAAPVPTMPNMMAACMNPSLMFAWMSGVANAAAAAQPAGVGVGVGPGQAAGAAAWNPNAFAQMLAQANAFTARAQAQAQAAVQAAAGQQSAVAPPAAPPANIESAHQPL</sequence>
<dbReference type="PROSITE" id="PS51519">
    <property type="entry name" value="RWP_RK"/>
    <property type="match status" value="1"/>
</dbReference>